<dbReference type="Proteomes" id="UP001295444">
    <property type="component" value="Chromosome 04"/>
</dbReference>
<reference evidence="1" key="1">
    <citation type="submission" date="2022-03" db="EMBL/GenBank/DDBJ databases">
        <authorList>
            <person name="Alioto T."/>
            <person name="Alioto T."/>
            <person name="Gomez Garrido J."/>
        </authorList>
    </citation>
    <scope>NUCLEOTIDE SEQUENCE</scope>
</reference>
<proteinExistence type="predicted"/>
<keyword evidence="2" id="KW-1185">Reference proteome</keyword>
<evidence type="ECO:0000313" key="1">
    <source>
        <dbReference type="EMBL" id="CAH2282384.1"/>
    </source>
</evidence>
<gene>
    <name evidence="1" type="ORF">PECUL_23A012243</name>
</gene>
<protein>
    <submittedName>
        <fullName evidence="1">Uncharacterized protein</fullName>
    </submittedName>
</protein>
<dbReference type="EMBL" id="OW240915">
    <property type="protein sequence ID" value="CAH2282384.1"/>
    <property type="molecule type" value="Genomic_DNA"/>
</dbReference>
<evidence type="ECO:0000313" key="2">
    <source>
        <dbReference type="Proteomes" id="UP001295444"/>
    </source>
</evidence>
<sequence>MKTRTPERIQTRSKHQNTSISTMKRCYIFRMFSLTALLQAVTVTELHRTSDTCFQQIRSLAFRAHSQSACDVTALSWTANNFRMRVPSLVLDWEMVTGSESCVVFPAHVFAGCDRTR</sequence>
<accession>A0AAD1RW65</accession>
<organism evidence="1 2">
    <name type="scientific">Pelobates cultripes</name>
    <name type="common">Western spadefoot toad</name>
    <dbReference type="NCBI Taxonomy" id="61616"/>
    <lineage>
        <taxon>Eukaryota</taxon>
        <taxon>Metazoa</taxon>
        <taxon>Chordata</taxon>
        <taxon>Craniata</taxon>
        <taxon>Vertebrata</taxon>
        <taxon>Euteleostomi</taxon>
        <taxon>Amphibia</taxon>
        <taxon>Batrachia</taxon>
        <taxon>Anura</taxon>
        <taxon>Pelobatoidea</taxon>
        <taxon>Pelobatidae</taxon>
        <taxon>Pelobates</taxon>
    </lineage>
</organism>
<dbReference type="AlphaFoldDB" id="A0AAD1RW65"/>
<name>A0AAD1RW65_PELCU</name>